<name>A0ABQ8UHT1_9EUKA</name>
<dbReference type="PANTHER" id="PTHR42789:SF1">
    <property type="entry name" value="D-ISOMER SPECIFIC 2-HYDROXYACID DEHYDROGENASE FAMILY PROTEIN (AFU_ORTHOLOGUE AFUA_6G10090)"/>
    <property type="match status" value="1"/>
</dbReference>
<dbReference type="EC" id="1.1.1.95" evidence="7"/>
<organism evidence="7 8">
    <name type="scientific">Paratrimastix pyriformis</name>
    <dbReference type="NCBI Taxonomy" id="342808"/>
    <lineage>
        <taxon>Eukaryota</taxon>
        <taxon>Metamonada</taxon>
        <taxon>Preaxostyla</taxon>
        <taxon>Paratrimastigidae</taxon>
        <taxon>Paratrimastix</taxon>
    </lineage>
</organism>
<evidence type="ECO:0000313" key="8">
    <source>
        <dbReference type="Proteomes" id="UP001141327"/>
    </source>
</evidence>
<protein>
    <submittedName>
        <fullName evidence="7">Phosphoglycerate dehydrogenase</fullName>
        <ecNumber evidence="7">1.1.1.95</ecNumber>
    </submittedName>
</protein>
<dbReference type="InterPro" id="IPR006140">
    <property type="entry name" value="D-isomer_DH_NAD-bd"/>
</dbReference>
<dbReference type="InterPro" id="IPR006139">
    <property type="entry name" value="D-isomer_2_OHA_DH_cat_dom"/>
</dbReference>
<dbReference type="SUPFAM" id="SSF52283">
    <property type="entry name" value="Formate/glycerate dehydrogenase catalytic domain-like"/>
    <property type="match status" value="1"/>
</dbReference>
<dbReference type="InterPro" id="IPR050857">
    <property type="entry name" value="D-2-hydroxyacid_DH"/>
</dbReference>
<accession>A0ABQ8UHT1</accession>
<evidence type="ECO:0000256" key="2">
    <source>
        <dbReference type="ARBA" id="ARBA00023002"/>
    </source>
</evidence>
<sequence>MSSFRHSFPGHFPPENNSFSSFIMAKILIVDQFSQEAQEQIRAAGHTVVYDTAAKGAKLTEKIAAEKPAVLVVRSTKVEAAQLDAGLPELRMVIRAGSGVDTIDVAGAKTRGIKVCNCPGKNAVAVAELAFGLMMAIDRRIVENVVQFRAGQWNKEAFTECRGLKGRTLGLVGCGNIGKEIAKRAIAFDMHVIVYDPFLQPAQIEAIGARAVPAILDVAANADVISIHVPGGAATKKIVGEAFFAAMRPGSYLINTSRSSVVDEAALINAVHTKGIWAGVDVMDNEPQVKKGPFQHPFAAEEHIMVTHHIGASTRQAEEAIGEEALRMVLHFGQTGEMLNPVN</sequence>
<dbReference type="EMBL" id="JAPMOS010000036">
    <property type="protein sequence ID" value="KAJ4457986.1"/>
    <property type="molecule type" value="Genomic_DNA"/>
</dbReference>
<dbReference type="PANTHER" id="PTHR42789">
    <property type="entry name" value="D-ISOMER SPECIFIC 2-HYDROXYACID DEHYDROGENASE FAMILY PROTEIN (AFU_ORTHOLOGUE AFUA_6G10090)"/>
    <property type="match status" value="1"/>
</dbReference>
<dbReference type="Gene3D" id="3.40.50.720">
    <property type="entry name" value="NAD(P)-binding Rossmann-like Domain"/>
    <property type="match status" value="2"/>
</dbReference>
<evidence type="ECO:0000256" key="4">
    <source>
        <dbReference type="RuleBase" id="RU003719"/>
    </source>
</evidence>
<evidence type="ECO:0000256" key="3">
    <source>
        <dbReference type="ARBA" id="ARBA00023027"/>
    </source>
</evidence>
<evidence type="ECO:0000256" key="1">
    <source>
        <dbReference type="ARBA" id="ARBA00005854"/>
    </source>
</evidence>
<keyword evidence="3" id="KW-0520">NAD</keyword>
<evidence type="ECO:0000259" key="5">
    <source>
        <dbReference type="Pfam" id="PF00389"/>
    </source>
</evidence>
<comment type="caution">
    <text evidence="7">The sequence shown here is derived from an EMBL/GenBank/DDBJ whole genome shotgun (WGS) entry which is preliminary data.</text>
</comment>
<dbReference type="SUPFAM" id="SSF51735">
    <property type="entry name" value="NAD(P)-binding Rossmann-fold domains"/>
    <property type="match status" value="1"/>
</dbReference>
<dbReference type="Pfam" id="PF00389">
    <property type="entry name" value="2-Hacid_dh"/>
    <property type="match status" value="1"/>
</dbReference>
<dbReference type="InterPro" id="IPR036291">
    <property type="entry name" value="NAD(P)-bd_dom_sf"/>
</dbReference>
<dbReference type="Proteomes" id="UP001141327">
    <property type="component" value="Unassembled WGS sequence"/>
</dbReference>
<keyword evidence="2 4" id="KW-0560">Oxidoreductase</keyword>
<keyword evidence="8" id="KW-1185">Reference proteome</keyword>
<feature type="domain" description="D-isomer specific 2-hydroxyacid dehydrogenase catalytic" evidence="5">
    <location>
        <begin position="27"/>
        <end position="343"/>
    </location>
</feature>
<gene>
    <name evidence="7" type="ORF">PAPYR_6384</name>
</gene>
<comment type="similarity">
    <text evidence="1 4">Belongs to the D-isomer specific 2-hydroxyacid dehydrogenase family.</text>
</comment>
<evidence type="ECO:0000313" key="7">
    <source>
        <dbReference type="EMBL" id="KAJ4457986.1"/>
    </source>
</evidence>
<feature type="domain" description="D-isomer specific 2-hydroxyacid dehydrogenase NAD-binding" evidence="6">
    <location>
        <begin position="131"/>
        <end position="311"/>
    </location>
</feature>
<evidence type="ECO:0000259" key="6">
    <source>
        <dbReference type="Pfam" id="PF02826"/>
    </source>
</evidence>
<reference evidence="7" key="1">
    <citation type="journal article" date="2022" name="bioRxiv">
        <title>Genomics of Preaxostyla Flagellates Illuminates Evolutionary Transitions and the Path Towards Mitochondrial Loss.</title>
        <authorList>
            <person name="Novak L.V.F."/>
            <person name="Treitli S.C."/>
            <person name="Pyrih J."/>
            <person name="Halakuc P."/>
            <person name="Pipaliya S.V."/>
            <person name="Vacek V."/>
            <person name="Brzon O."/>
            <person name="Soukal P."/>
            <person name="Eme L."/>
            <person name="Dacks J.B."/>
            <person name="Karnkowska A."/>
            <person name="Elias M."/>
            <person name="Hampl V."/>
        </authorList>
    </citation>
    <scope>NUCLEOTIDE SEQUENCE</scope>
    <source>
        <strain evidence="7">RCP-MX</strain>
    </source>
</reference>
<proteinExistence type="inferred from homology"/>
<dbReference type="Pfam" id="PF02826">
    <property type="entry name" value="2-Hacid_dh_C"/>
    <property type="match status" value="1"/>
</dbReference>
<dbReference type="GO" id="GO:0004617">
    <property type="term" value="F:phosphoglycerate dehydrogenase activity"/>
    <property type="evidence" value="ECO:0007669"/>
    <property type="project" value="UniProtKB-EC"/>
</dbReference>